<evidence type="ECO:0000256" key="5">
    <source>
        <dbReference type="SAM" id="MobiDB-lite"/>
    </source>
</evidence>
<sequence>EQVRQVELSQLERRYRSSFRTVRTTEESTVVRLAIVPSDPDFPFELEALQLQLDIPVDYPAKHCSVKVMNPEIPPGFAFHLERGYDVYASKRTSTLVRQMDWMDKNMEILLQEPPAPTVKFVFNNNASHEDTLTRLSNLEISSPTQTENKPENPKKVKKPRKPKQPKQPDQPKKPKKPEHPAQPPAIDAPQSTNSTPTISYTHDQLEEASKKREQELRQLQARFRSTYKVLECDKNRIVVEIKVPLTDPDFTFSQKFGNELQVDYSIPSLYPLESCSVEIKNDTDNLNWLNQKLPTILSNPVPVYHAQKQQDHTVSSSSTASTCSTSSTSPVAAVTAENQKKKKKKTSLFDEQEKSNRVIIVSRPLVHPDPDHSDTTSLPHHKHHKHPKPESEDEGDSTVVVICARCKNTVEIENLMPEKVSLGGRQEGKERWMTCTTCSSIIGAKFIGEFMHENARTVGCLQLAGCTPFDVLPSSFIGTCGKCMDDMRSPVRIAPNDQPASVHCFGCHAKMTIWLGDFKFAQVGLIGPDGSSNGTDRLRASEQQVMKLKLKKTRVKEELLTIGQPLPDQGTCIHYRKSKRWFRFSCCNKLYKCDQCHDRQEDHPCEMAKRHVCGLCSREQAIGPKPCACGHDFDRDHQKSAFWEGGQGTRNRDAMNRKDSHKYKGKAKVTSKKQERVGMAGKEKYQKKEANE</sequence>
<feature type="region of interest" description="Disordered" evidence="5">
    <location>
        <begin position="310"/>
        <end position="397"/>
    </location>
</feature>
<dbReference type="InterPro" id="IPR037274">
    <property type="entry name" value="Znf_CHY_sf"/>
</dbReference>
<keyword evidence="1" id="KW-0479">Metal-binding</keyword>
<protein>
    <recommendedName>
        <fullName evidence="6">CHY-type domain-containing protein</fullName>
    </recommendedName>
</protein>
<comment type="caution">
    <text evidence="7">The sequence shown here is derived from an EMBL/GenBank/DDBJ whole genome shotgun (WGS) entry which is preliminary data.</text>
</comment>
<organism evidence="7 8">
    <name type="scientific">Phycomyces blakesleeanus</name>
    <dbReference type="NCBI Taxonomy" id="4837"/>
    <lineage>
        <taxon>Eukaryota</taxon>
        <taxon>Fungi</taxon>
        <taxon>Fungi incertae sedis</taxon>
        <taxon>Mucoromycota</taxon>
        <taxon>Mucoromycotina</taxon>
        <taxon>Mucoromycetes</taxon>
        <taxon>Mucorales</taxon>
        <taxon>Phycomycetaceae</taxon>
        <taxon>Phycomyces</taxon>
    </lineage>
</organism>
<dbReference type="Proteomes" id="UP001448207">
    <property type="component" value="Unassembled WGS sequence"/>
</dbReference>
<reference evidence="7 8" key="1">
    <citation type="submission" date="2024-04" db="EMBL/GenBank/DDBJ databases">
        <title>Symmetric and asymmetric DNA N6-adenine methylation regulates different biological responses in Mucorales.</title>
        <authorList>
            <consortium name="Lawrence Berkeley National Laboratory"/>
            <person name="Lax C."/>
            <person name="Mondo S.J."/>
            <person name="Osorio-Concepcion M."/>
            <person name="Muszewska A."/>
            <person name="Corrochano-Luque M."/>
            <person name="Gutierrez G."/>
            <person name="Riley R."/>
            <person name="Lipzen A."/>
            <person name="Guo J."/>
            <person name="Hundley H."/>
            <person name="Amirebrahimi M."/>
            <person name="Ng V."/>
            <person name="Lorenzo-Gutierrez D."/>
            <person name="Binder U."/>
            <person name="Yang J."/>
            <person name="Song Y."/>
            <person name="Canovas D."/>
            <person name="Navarro E."/>
            <person name="Freitag M."/>
            <person name="Gabaldon T."/>
            <person name="Grigoriev I.V."/>
            <person name="Corrochano L.M."/>
            <person name="Nicolas F.E."/>
            <person name="Garre V."/>
        </authorList>
    </citation>
    <scope>NUCLEOTIDE SEQUENCE [LARGE SCALE GENOMIC DNA]</scope>
    <source>
        <strain evidence="7 8">L51</strain>
    </source>
</reference>
<feature type="compositionally biased region" description="Basic residues" evidence="5">
    <location>
        <begin position="660"/>
        <end position="672"/>
    </location>
</feature>
<dbReference type="PROSITE" id="PS51266">
    <property type="entry name" value="ZF_CHY"/>
    <property type="match status" value="1"/>
</dbReference>
<evidence type="ECO:0000256" key="4">
    <source>
        <dbReference type="PROSITE-ProRule" id="PRU00601"/>
    </source>
</evidence>
<feature type="region of interest" description="Disordered" evidence="5">
    <location>
        <begin position="645"/>
        <end position="693"/>
    </location>
</feature>
<evidence type="ECO:0000313" key="8">
    <source>
        <dbReference type="Proteomes" id="UP001448207"/>
    </source>
</evidence>
<feature type="compositionally biased region" description="Polar residues" evidence="5">
    <location>
        <begin position="190"/>
        <end position="203"/>
    </location>
</feature>
<feature type="non-terminal residue" evidence="7">
    <location>
        <position position="1"/>
    </location>
</feature>
<proteinExistence type="predicted"/>
<feature type="domain" description="CHY-type" evidence="6">
    <location>
        <begin position="566"/>
        <end position="632"/>
    </location>
</feature>
<evidence type="ECO:0000256" key="1">
    <source>
        <dbReference type="ARBA" id="ARBA00022723"/>
    </source>
</evidence>
<keyword evidence="2 4" id="KW-0863">Zinc-finger</keyword>
<feature type="compositionally biased region" description="Basic residues" evidence="5">
    <location>
        <begin position="156"/>
        <end position="165"/>
    </location>
</feature>
<dbReference type="SUPFAM" id="SSF161219">
    <property type="entry name" value="CHY zinc finger-like"/>
    <property type="match status" value="1"/>
</dbReference>
<evidence type="ECO:0000256" key="2">
    <source>
        <dbReference type="ARBA" id="ARBA00022771"/>
    </source>
</evidence>
<feature type="compositionally biased region" description="Low complexity" evidence="5">
    <location>
        <begin position="314"/>
        <end position="337"/>
    </location>
</feature>
<keyword evidence="8" id="KW-1185">Reference proteome</keyword>
<evidence type="ECO:0000313" key="7">
    <source>
        <dbReference type="EMBL" id="KAL0081074.1"/>
    </source>
</evidence>
<name>A0ABR3ASY8_PHYBL</name>
<evidence type="ECO:0000259" key="6">
    <source>
        <dbReference type="PROSITE" id="PS51266"/>
    </source>
</evidence>
<feature type="compositionally biased region" description="Polar residues" evidence="5">
    <location>
        <begin position="135"/>
        <end position="148"/>
    </location>
</feature>
<gene>
    <name evidence="7" type="ORF">J3Q64DRAFT_1643519</name>
</gene>
<dbReference type="InterPro" id="IPR008913">
    <property type="entry name" value="Znf_CHY"/>
</dbReference>
<feature type="compositionally biased region" description="Basic and acidic residues" evidence="5">
    <location>
        <begin position="348"/>
        <end position="357"/>
    </location>
</feature>
<feature type="compositionally biased region" description="Basic and acidic residues" evidence="5">
    <location>
        <begin position="673"/>
        <end position="693"/>
    </location>
</feature>
<accession>A0ABR3ASY8</accession>
<keyword evidence="3" id="KW-0862">Zinc</keyword>
<feature type="region of interest" description="Disordered" evidence="5">
    <location>
        <begin position="135"/>
        <end position="214"/>
    </location>
</feature>
<dbReference type="EMBL" id="JBCLYO010000018">
    <property type="protein sequence ID" value="KAL0081074.1"/>
    <property type="molecule type" value="Genomic_DNA"/>
</dbReference>
<feature type="compositionally biased region" description="Basic and acidic residues" evidence="5">
    <location>
        <begin position="204"/>
        <end position="214"/>
    </location>
</feature>
<evidence type="ECO:0000256" key="3">
    <source>
        <dbReference type="ARBA" id="ARBA00022833"/>
    </source>
</evidence>